<accession>A0A1I7URQ2</accession>
<dbReference type="PANTHER" id="PTHR21503">
    <property type="entry name" value="F-BOX-CONTAINING HYPOTHETICAL PROTEIN C.ELEGANS"/>
    <property type="match status" value="1"/>
</dbReference>
<evidence type="ECO:0000313" key="1">
    <source>
        <dbReference type="Proteomes" id="UP000095282"/>
    </source>
</evidence>
<name>A0A1I7URQ2_9PELO</name>
<reference evidence="2" key="1">
    <citation type="submission" date="2016-11" db="UniProtKB">
        <authorList>
            <consortium name="WormBaseParasite"/>
        </authorList>
    </citation>
    <scope>IDENTIFICATION</scope>
</reference>
<dbReference type="PANTHER" id="PTHR21503:SF8">
    <property type="entry name" value="F-BOX ASSOCIATED DOMAIN-CONTAINING PROTEIN-RELATED"/>
    <property type="match status" value="1"/>
</dbReference>
<dbReference type="Proteomes" id="UP000095282">
    <property type="component" value="Unplaced"/>
</dbReference>
<proteinExistence type="predicted"/>
<sequence length="353" mass="41431">MSSNIKLFRFLYLVQEEIVREMDGRELINLYFLSARAKLLISGCRFRNVHTVIECERLKCTSKIQCRPRLHPDKEIIIEMVTMDSPEGTKSAMKFNGSVTIEASVIDREAERQPEEMRKLFRQKKFGETCNLFLKNMFRSSIENFAVHVSCKRNFDIFGERQLKAAFEQHNFVCDDLADLEEMWDHYAFYYSKKFPIENGSFPASIFLNKVRLILTGACQGVTTELLLQFNQTTAFLRDTNLNGNDFHLLIRNWYEGGQPNLNALILWQETPDSIDPATVLQDFEIHSYNEQQRARHYFLAPEIEKCCTSSERILDCKNGFDILRQDGKRCTVRIWRETVFCFYVWHQNFPSA</sequence>
<protein>
    <submittedName>
        <fullName evidence="2">FBA_2 domain-containing protein</fullName>
    </submittedName>
</protein>
<organism evidence="1 2">
    <name type="scientific">Caenorhabditis tropicalis</name>
    <dbReference type="NCBI Taxonomy" id="1561998"/>
    <lineage>
        <taxon>Eukaryota</taxon>
        <taxon>Metazoa</taxon>
        <taxon>Ecdysozoa</taxon>
        <taxon>Nematoda</taxon>
        <taxon>Chromadorea</taxon>
        <taxon>Rhabditida</taxon>
        <taxon>Rhabditina</taxon>
        <taxon>Rhabditomorpha</taxon>
        <taxon>Rhabditoidea</taxon>
        <taxon>Rhabditidae</taxon>
        <taxon>Peloderinae</taxon>
        <taxon>Caenorhabditis</taxon>
    </lineage>
</organism>
<dbReference type="eggNOG" id="ENOG502THKP">
    <property type="taxonomic scope" value="Eukaryota"/>
</dbReference>
<dbReference type="WBParaSite" id="Csp11.Scaffold630.g18679.t1">
    <property type="protein sequence ID" value="Csp11.Scaffold630.g18679.t1"/>
    <property type="gene ID" value="Csp11.Scaffold630.g18679"/>
</dbReference>
<evidence type="ECO:0000313" key="2">
    <source>
        <dbReference type="WBParaSite" id="Csp11.Scaffold630.g18679.t1"/>
    </source>
</evidence>
<keyword evidence="1" id="KW-1185">Reference proteome</keyword>
<dbReference type="AlphaFoldDB" id="A0A1I7URQ2"/>